<dbReference type="AlphaFoldDB" id="A0AAE0QGV7"/>
<evidence type="ECO:0000313" key="1">
    <source>
        <dbReference type="EMBL" id="KAK3520315.1"/>
    </source>
</evidence>
<gene>
    <name evidence="1" type="ORF">QTP70_021349</name>
</gene>
<comment type="caution">
    <text evidence="1">The sequence shown here is derived from an EMBL/GenBank/DDBJ whole genome shotgun (WGS) entry which is preliminary data.</text>
</comment>
<proteinExistence type="predicted"/>
<accession>A0AAE0QGV7</accession>
<dbReference type="Proteomes" id="UP001274896">
    <property type="component" value="Unassembled WGS sequence"/>
</dbReference>
<organism evidence="1 2">
    <name type="scientific">Hemibagrus guttatus</name>
    <dbReference type="NCBI Taxonomy" id="175788"/>
    <lineage>
        <taxon>Eukaryota</taxon>
        <taxon>Metazoa</taxon>
        <taxon>Chordata</taxon>
        <taxon>Craniata</taxon>
        <taxon>Vertebrata</taxon>
        <taxon>Euteleostomi</taxon>
        <taxon>Actinopterygii</taxon>
        <taxon>Neopterygii</taxon>
        <taxon>Teleostei</taxon>
        <taxon>Ostariophysi</taxon>
        <taxon>Siluriformes</taxon>
        <taxon>Bagridae</taxon>
        <taxon>Hemibagrus</taxon>
    </lineage>
</organism>
<reference evidence="1" key="1">
    <citation type="submission" date="2023-06" db="EMBL/GenBank/DDBJ databases">
        <title>Male Hemibagrus guttatus genome.</title>
        <authorList>
            <person name="Bian C."/>
        </authorList>
    </citation>
    <scope>NUCLEOTIDE SEQUENCE</scope>
    <source>
        <strain evidence="1">Male_cb2023</strain>
        <tissue evidence="1">Muscle</tissue>
    </source>
</reference>
<evidence type="ECO:0000313" key="2">
    <source>
        <dbReference type="Proteomes" id="UP001274896"/>
    </source>
</evidence>
<sequence>MLSRFLSPTLRMSVKPKRLFHRMTSSLKILKEGLVMPLYGPFSTRQWLL</sequence>
<name>A0AAE0QGV7_9TELE</name>
<keyword evidence="2" id="KW-1185">Reference proteome</keyword>
<dbReference type="EMBL" id="JAUCMX010000016">
    <property type="protein sequence ID" value="KAK3520315.1"/>
    <property type="molecule type" value="Genomic_DNA"/>
</dbReference>
<protein>
    <submittedName>
        <fullName evidence="1">Uncharacterized protein</fullName>
    </submittedName>
</protein>